<protein>
    <submittedName>
        <fullName evidence="2">Uncharacterized protein</fullName>
    </submittedName>
</protein>
<keyword evidence="1" id="KW-0472">Membrane</keyword>
<evidence type="ECO:0000256" key="1">
    <source>
        <dbReference type="SAM" id="Phobius"/>
    </source>
</evidence>
<keyword evidence="3" id="KW-1185">Reference proteome</keyword>
<reference evidence="2 3" key="1">
    <citation type="submission" date="2019-12" db="EMBL/GenBank/DDBJ databases">
        <title>Genome sequenceing of Clostridium bovifaecis.</title>
        <authorList>
            <person name="Yao Y."/>
        </authorList>
    </citation>
    <scope>NUCLEOTIDE SEQUENCE [LARGE SCALE GENOMIC DNA]</scope>
    <source>
        <strain evidence="2 3">BXX</strain>
    </source>
</reference>
<dbReference type="Proteomes" id="UP000422764">
    <property type="component" value="Chromosome"/>
</dbReference>
<dbReference type="AlphaFoldDB" id="A0A6I6EWV7"/>
<gene>
    <name evidence="2" type="ORF">GOM49_05915</name>
</gene>
<feature type="transmembrane region" description="Helical" evidence="1">
    <location>
        <begin position="21"/>
        <end position="43"/>
    </location>
</feature>
<evidence type="ECO:0000313" key="2">
    <source>
        <dbReference type="EMBL" id="QGU94701.1"/>
    </source>
</evidence>
<accession>A0A6I6EWV7</accession>
<keyword evidence="1" id="KW-1133">Transmembrane helix</keyword>
<proteinExistence type="predicted"/>
<name>A0A6I6EWV7_9CLOT</name>
<organism evidence="2 3">
    <name type="scientific">Clostridium bovifaecis</name>
    <dbReference type="NCBI Taxonomy" id="2184719"/>
    <lineage>
        <taxon>Bacteria</taxon>
        <taxon>Bacillati</taxon>
        <taxon>Bacillota</taxon>
        <taxon>Clostridia</taxon>
        <taxon>Eubacteriales</taxon>
        <taxon>Clostridiaceae</taxon>
        <taxon>Clostridium</taxon>
    </lineage>
</organism>
<dbReference type="EMBL" id="CP046522">
    <property type="protein sequence ID" value="QGU94701.1"/>
    <property type="molecule type" value="Genomic_DNA"/>
</dbReference>
<sequence>MSLGIYVADKGYRKTKLKRRLFKIVSVSVSIIAFIAIGVYIFMQQPQFGKSPTGERLDKMKYLPNYKDGKFQNLMEAPQIKDESSFSTKFNDFFLIKVKETDQLRFYHQLKLT</sequence>
<keyword evidence="1" id="KW-0812">Transmembrane</keyword>
<evidence type="ECO:0000313" key="3">
    <source>
        <dbReference type="Proteomes" id="UP000422764"/>
    </source>
</evidence>